<gene>
    <name evidence="2" type="ORF">JOD17_002158</name>
</gene>
<reference evidence="2 3" key="1">
    <citation type="submission" date="2021-01" db="EMBL/GenBank/DDBJ databases">
        <title>Genomic Encyclopedia of Type Strains, Phase IV (KMG-IV): sequencing the most valuable type-strain genomes for metagenomic binning, comparative biology and taxonomic classification.</title>
        <authorList>
            <person name="Goeker M."/>
        </authorList>
    </citation>
    <scope>NUCLEOTIDE SEQUENCE [LARGE SCALE GENOMIC DNA]</scope>
    <source>
        <strain evidence="2 3">DSM 25540</strain>
    </source>
</reference>
<dbReference type="InterPro" id="IPR034660">
    <property type="entry name" value="DinB/YfiT-like"/>
</dbReference>
<dbReference type="InterPro" id="IPR024775">
    <property type="entry name" value="DinB-like"/>
</dbReference>
<dbReference type="Gene3D" id="1.20.120.450">
    <property type="entry name" value="dinb family like domain"/>
    <property type="match status" value="1"/>
</dbReference>
<evidence type="ECO:0000259" key="1">
    <source>
        <dbReference type="Pfam" id="PF12867"/>
    </source>
</evidence>
<accession>A0ABS2PCB4</accession>
<organism evidence="2 3">
    <name type="scientific">Geomicrobium sediminis</name>
    <dbReference type="NCBI Taxonomy" id="1347788"/>
    <lineage>
        <taxon>Bacteria</taxon>
        <taxon>Bacillati</taxon>
        <taxon>Bacillota</taxon>
        <taxon>Bacilli</taxon>
        <taxon>Bacillales</taxon>
        <taxon>Geomicrobium</taxon>
    </lineage>
</organism>
<evidence type="ECO:0000313" key="2">
    <source>
        <dbReference type="EMBL" id="MBM7633064.1"/>
    </source>
</evidence>
<evidence type="ECO:0000313" key="3">
    <source>
        <dbReference type="Proteomes" id="UP000741863"/>
    </source>
</evidence>
<dbReference type="SUPFAM" id="SSF109854">
    <property type="entry name" value="DinB/YfiT-like putative metalloenzymes"/>
    <property type="match status" value="1"/>
</dbReference>
<sequence>MVDAKAVLLNQLLANANDRSWYVSFKEVVEGINDDDAFWKPDTESHSIAEIIQHLIYWNEVWQKRYIQSNFNAIQSLEDNADSFIVSKEKKFGELKDQLLDVLLQWQALITKEDTLESTVAGFPVEAEWWALIGNAATHNAYHIGQIAYIRKMKKHSYT</sequence>
<feature type="domain" description="DinB-like" evidence="1">
    <location>
        <begin position="25"/>
        <end position="147"/>
    </location>
</feature>
<keyword evidence="3" id="KW-1185">Reference proteome</keyword>
<dbReference type="EMBL" id="JAFBEC010000005">
    <property type="protein sequence ID" value="MBM7633064.1"/>
    <property type="molecule type" value="Genomic_DNA"/>
</dbReference>
<dbReference type="Pfam" id="PF12867">
    <property type="entry name" value="DinB_2"/>
    <property type="match status" value="1"/>
</dbReference>
<dbReference type="RefSeq" id="WP_204697571.1">
    <property type="nucleotide sequence ID" value="NZ_JAFBEC010000005.1"/>
</dbReference>
<name>A0ABS2PCB4_9BACL</name>
<dbReference type="Proteomes" id="UP000741863">
    <property type="component" value="Unassembled WGS sequence"/>
</dbReference>
<protein>
    <submittedName>
        <fullName evidence="2">Damage-inducible protein DinB</fullName>
    </submittedName>
</protein>
<proteinExistence type="predicted"/>
<comment type="caution">
    <text evidence="2">The sequence shown here is derived from an EMBL/GenBank/DDBJ whole genome shotgun (WGS) entry which is preliminary data.</text>
</comment>